<dbReference type="PROSITE" id="PS50297">
    <property type="entry name" value="ANK_REP_REGION"/>
    <property type="match status" value="1"/>
</dbReference>
<feature type="region of interest" description="Disordered" evidence="2">
    <location>
        <begin position="241"/>
        <end position="334"/>
    </location>
</feature>
<dbReference type="SMART" id="SM00248">
    <property type="entry name" value="ANK"/>
    <property type="match status" value="2"/>
</dbReference>
<sequence length="334" mass="37306">MVIKRSAAPLSLRRTMRENVLPTGLNFKKSNIRIWIHQRNLTNLQQVVWEGHGSKLLVEHSNNTKIKKFLEAVPHIMGLIKEIHTDVHNDDLDSLKKHVSPPIPSIVLSGKDSNGLTALHKAAGLGKEEIAEFIVNEYPNSVNIIDNEGKTPLHYAALLKDDGKMISFLIEHGADESVLDSKQKTAAYYKTRNSELDSKLLNAVPECPRTAKESFPINFDWSMLASPTAVNGIKHAIKKDENLVEDTENSNAGEKDDKLPDEVEKCDDNDENANKNGTDNNAETKTPVEEIDHNKDEETKNDETKTEDNNAGKEKEDNGNQDMTITEENKKRGG</sequence>
<proteinExistence type="predicted"/>
<evidence type="ECO:0000256" key="2">
    <source>
        <dbReference type="SAM" id="MobiDB-lite"/>
    </source>
</evidence>
<gene>
    <name evidence="3" type="ORF">NQ318_021053</name>
</gene>
<dbReference type="PANTHER" id="PTHR24172">
    <property type="entry name" value="ANK_REP_REGION DOMAIN-CONTAINING PROTEIN"/>
    <property type="match status" value="1"/>
</dbReference>
<dbReference type="EMBL" id="JAPWTK010000147">
    <property type="protein sequence ID" value="KAJ8947956.1"/>
    <property type="molecule type" value="Genomic_DNA"/>
</dbReference>
<name>A0AAV8YAA9_9CUCU</name>
<evidence type="ECO:0000313" key="4">
    <source>
        <dbReference type="Proteomes" id="UP001162162"/>
    </source>
</evidence>
<feature type="repeat" description="ANK" evidence="1">
    <location>
        <begin position="148"/>
        <end position="181"/>
    </location>
</feature>
<comment type="caution">
    <text evidence="3">The sequence shown here is derived from an EMBL/GenBank/DDBJ whole genome shotgun (WGS) entry which is preliminary data.</text>
</comment>
<dbReference type="PROSITE" id="PS50088">
    <property type="entry name" value="ANK_REPEAT"/>
    <property type="match status" value="1"/>
</dbReference>
<dbReference type="Gene3D" id="1.25.40.20">
    <property type="entry name" value="Ankyrin repeat-containing domain"/>
    <property type="match status" value="1"/>
</dbReference>
<dbReference type="PANTHER" id="PTHR24172:SF4">
    <property type="entry name" value="ANK_REP_REGION DOMAIN-CONTAINING PROTEIN"/>
    <property type="match status" value="1"/>
</dbReference>
<organism evidence="3 4">
    <name type="scientific">Aromia moschata</name>
    <dbReference type="NCBI Taxonomy" id="1265417"/>
    <lineage>
        <taxon>Eukaryota</taxon>
        <taxon>Metazoa</taxon>
        <taxon>Ecdysozoa</taxon>
        <taxon>Arthropoda</taxon>
        <taxon>Hexapoda</taxon>
        <taxon>Insecta</taxon>
        <taxon>Pterygota</taxon>
        <taxon>Neoptera</taxon>
        <taxon>Endopterygota</taxon>
        <taxon>Coleoptera</taxon>
        <taxon>Polyphaga</taxon>
        <taxon>Cucujiformia</taxon>
        <taxon>Chrysomeloidea</taxon>
        <taxon>Cerambycidae</taxon>
        <taxon>Cerambycinae</taxon>
        <taxon>Callichromatini</taxon>
        <taxon>Aromia</taxon>
    </lineage>
</organism>
<evidence type="ECO:0000256" key="1">
    <source>
        <dbReference type="PROSITE-ProRule" id="PRU00023"/>
    </source>
</evidence>
<feature type="compositionally biased region" description="Polar residues" evidence="2">
    <location>
        <begin position="274"/>
        <end position="284"/>
    </location>
</feature>
<accession>A0AAV8YAA9</accession>
<reference evidence="3" key="1">
    <citation type="journal article" date="2023" name="Insect Mol. Biol.">
        <title>Genome sequencing provides insights into the evolution of gene families encoding plant cell wall-degrading enzymes in longhorned beetles.</title>
        <authorList>
            <person name="Shin N.R."/>
            <person name="Okamura Y."/>
            <person name="Kirsch R."/>
            <person name="Pauchet Y."/>
        </authorList>
    </citation>
    <scope>NUCLEOTIDE SEQUENCE</scope>
    <source>
        <strain evidence="3">AMC_N1</strain>
    </source>
</reference>
<evidence type="ECO:0000313" key="3">
    <source>
        <dbReference type="EMBL" id="KAJ8947956.1"/>
    </source>
</evidence>
<keyword evidence="4" id="KW-1185">Reference proteome</keyword>
<protein>
    <submittedName>
        <fullName evidence="3">Uncharacterized protein</fullName>
    </submittedName>
</protein>
<dbReference type="SUPFAM" id="SSF48403">
    <property type="entry name" value="Ankyrin repeat"/>
    <property type="match status" value="1"/>
</dbReference>
<dbReference type="Proteomes" id="UP001162162">
    <property type="component" value="Unassembled WGS sequence"/>
</dbReference>
<dbReference type="Pfam" id="PF12796">
    <property type="entry name" value="Ank_2"/>
    <property type="match status" value="1"/>
</dbReference>
<feature type="compositionally biased region" description="Basic and acidic residues" evidence="2">
    <location>
        <begin position="253"/>
        <end position="263"/>
    </location>
</feature>
<feature type="compositionally biased region" description="Basic and acidic residues" evidence="2">
    <location>
        <begin position="286"/>
        <end position="318"/>
    </location>
</feature>
<dbReference type="InterPro" id="IPR036770">
    <property type="entry name" value="Ankyrin_rpt-contain_sf"/>
</dbReference>
<dbReference type="InterPro" id="IPR002110">
    <property type="entry name" value="Ankyrin_rpt"/>
</dbReference>
<dbReference type="AlphaFoldDB" id="A0AAV8YAA9"/>
<keyword evidence="1" id="KW-0040">ANK repeat</keyword>
<dbReference type="PRINTS" id="PR01415">
    <property type="entry name" value="ANKYRIN"/>
</dbReference>